<dbReference type="Proteomes" id="UP000054166">
    <property type="component" value="Unassembled WGS sequence"/>
</dbReference>
<dbReference type="STRING" id="765440.A0A0C3G872"/>
<dbReference type="OrthoDB" id="2535105at2759"/>
<proteinExistence type="predicted"/>
<dbReference type="InterPro" id="IPR045339">
    <property type="entry name" value="DUF6534"/>
</dbReference>
<dbReference type="InParanoid" id="A0A0C3G872"/>
<feature type="transmembrane region" description="Helical" evidence="1">
    <location>
        <begin position="250"/>
        <end position="270"/>
    </location>
</feature>
<dbReference type="PANTHER" id="PTHR40465:SF1">
    <property type="entry name" value="DUF6534 DOMAIN-CONTAINING PROTEIN"/>
    <property type="match status" value="1"/>
</dbReference>
<evidence type="ECO:0000313" key="4">
    <source>
        <dbReference type="Proteomes" id="UP000054166"/>
    </source>
</evidence>
<organism evidence="3 4">
    <name type="scientific">Piloderma croceum (strain F 1598)</name>
    <dbReference type="NCBI Taxonomy" id="765440"/>
    <lineage>
        <taxon>Eukaryota</taxon>
        <taxon>Fungi</taxon>
        <taxon>Dikarya</taxon>
        <taxon>Basidiomycota</taxon>
        <taxon>Agaricomycotina</taxon>
        <taxon>Agaricomycetes</taxon>
        <taxon>Agaricomycetidae</taxon>
        <taxon>Atheliales</taxon>
        <taxon>Atheliaceae</taxon>
        <taxon>Piloderma</taxon>
    </lineage>
</organism>
<name>A0A0C3G872_PILCF</name>
<keyword evidence="4" id="KW-1185">Reference proteome</keyword>
<gene>
    <name evidence="3" type="ORF">PILCRDRAFT_122763</name>
</gene>
<protein>
    <recommendedName>
        <fullName evidence="2">DUF6534 domain-containing protein</fullName>
    </recommendedName>
</protein>
<feature type="domain" description="DUF6534" evidence="2">
    <location>
        <begin position="189"/>
        <end position="273"/>
    </location>
</feature>
<feature type="transmembrane region" description="Helical" evidence="1">
    <location>
        <begin position="33"/>
        <end position="55"/>
    </location>
</feature>
<sequence>MIFLKLYPENFDGDKTVIARDSGPLVNETAGPFFVGFTISAALFGVTCAQGGLYFKRHSRDSTRLRCIVIALLCLETFHAALVTHAIYSYTITDRGSLSDLNGTVWSISIQVVPATVIVALVQYVWIIRIGTISQSHRAAQFAIAMLSLVVIEMVMTLAWMVATLTISSRWGSTKGVLRTTEASFVLRVFNDTLITGLLCYHLQRSKNGLRGSDSTIQKMIEYGLRAGVLNWICSVVLMVLLVTMPTKPYYVGIYIVSCRLHANSLLAMLNFRMPQKATEQTGSNVSDLGEVELSSAHWGLSMSPSITRLTISEL</sequence>
<keyword evidence="1" id="KW-0812">Transmembrane</keyword>
<feature type="transmembrane region" description="Helical" evidence="1">
    <location>
        <begin position="223"/>
        <end position="244"/>
    </location>
</feature>
<accession>A0A0C3G872</accession>
<feature type="transmembrane region" description="Helical" evidence="1">
    <location>
        <begin position="108"/>
        <end position="127"/>
    </location>
</feature>
<feature type="transmembrane region" description="Helical" evidence="1">
    <location>
        <begin position="183"/>
        <end position="203"/>
    </location>
</feature>
<evidence type="ECO:0000256" key="1">
    <source>
        <dbReference type="SAM" id="Phobius"/>
    </source>
</evidence>
<keyword evidence="1" id="KW-1133">Transmembrane helix</keyword>
<evidence type="ECO:0000313" key="3">
    <source>
        <dbReference type="EMBL" id="KIM92430.1"/>
    </source>
</evidence>
<reference evidence="3 4" key="1">
    <citation type="submission" date="2014-04" db="EMBL/GenBank/DDBJ databases">
        <authorList>
            <consortium name="DOE Joint Genome Institute"/>
            <person name="Kuo A."/>
            <person name="Tarkka M."/>
            <person name="Buscot F."/>
            <person name="Kohler A."/>
            <person name="Nagy L.G."/>
            <person name="Floudas D."/>
            <person name="Copeland A."/>
            <person name="Barry K.W."/>
            <person name="Cichocki N."/>
            <person name="Veneault-Fourrey C."/>
            <person name="LaButti K."/>
            <person name="Lindquist E.A."/>
            <person name="Lipzen A."/>
            <person name="Lundell T."/>
            <person name="Morin E."/>
            <person name="Murat C."/>
            <person name="Sun H."/>
            <person name="Tunlid A."/>
            <person name="Henrissat B."/>
            <person name="Grigoriev I.V."/>
            <person name="Hibbett D.S."/>
            <person name="Martin F."/>
            <person name="Nordberg H.P."/>
            <person name="Cantor M.N."/>
            <person name="Hua S.X."/>
        </authorList>
    </citation>
    <scope>NUCLEOTIDE SEQUENCE [LARGE SCALE GENOMIC DNA]</scope>
    <source>
        <strain evidence="3 4">F 1598</strain>
    </source>
</reference>
<dbReference type="EMBL" id="KN832970">
    <property type="protein sequence ID" value="KIM92430.1"/>
    <property type="molecule type" value="Genomic_DNA"/>
</dbReference>
<dbReference type="HOGENOM" id="CLU_046025_5_3_1"/>
<evidence type="ECO:0000259" key="2">
    <source>
        <dbReference type="Pfam" id="PF20152"/>
    </source>
</evidence>
<reference evidence="4" key="2">
    <citation type="submission" date="2015-01" db="EMBL/GenBank/DDBJ databases">
        <title>Evolutionary Origins and Diversification of the Mycorrhizal Mutualists.</title>
        <authorList>
            <consortium name="DOE Joint Genome Institute"/>
            <consortium name="Mycorrhizal Genomics Consortium"/>
            <person name="Kohler A."/>
            <person name="Kuo A."/>
            <person name="Nagy L.G."/>
            <person name="Floudas D."/>
            <person name="Copeland A."/>
            <person name="Barry K.W."/>
            <person name="Cichocki N."/>
            <person name="Veneault-Fourrey C."/>
            <person name="LaButti K."/>
            <person name="Lindquist E.A."/>
            <person name="Lipzen A."/>
            <person name="Lundell T."/>
            <person name="Morin E."/>
            <person name="Murat C."/>
            <person name="Riley R."/>
            <person name="Ohm R."/>
            <person name="Sun H."/>
            <person name="Tunlid A."/>
            <person name="Henrissat B."/>
            <person name="Grigoriev I.V."/>
            <person name="Hibbett D.S."/>
            <person name="Martin F."/>
        </authorList>
    </citation>
    <scope>NUCLEOTIDE SEQUENCE [LARGE SCALE GENOMIC DNA]</scope>
    <source>
        <strain evidence="4">F 1598</strain>
    </source>
</reference>
<feature type="transmembrane region" description="Helical" evidence="1">
    <location>
        <begin position="139"/>
        <end position="163"/>
    </location>
</feature>
<dbReference type="PANTHER" id="PTHR40465">
    <property type="entry name" value="CHROMOSOME 1, WHOLE GENOME SHOTGUN SEQUENCE"/>
    <property type="match status" value="1"/>
</dbReference>
<dbReference type="Pfam" id="PF20152">
    <property type="entry name" value="DUF6534"/>
    <property type="match status" value="1"/>
</dbReference>
<feature type="transmembrane region" description="Helical" evidence="1">
    <location>
        <begin position="67"/>
        <end position="88"/>
    </location>
</feature>
<keyword evidence="1" id="KW-0472">Membrane</keyword>
<dbReference type="AlphaFoldDB" id="A0A0C3G872"/>